<organism evidence="1 2">
    <name type="scientific">Brachionus plicatilis</name>
    <name type="common">Marine rotifer</name>
    <name type="synonym">Brachionus muelleri</name>
    <dbReference type="NCBI Taxonomy" id="10195"/>
    <lineage>
        <taxon>Eukaryota</taxon>
        <taxon>Metazoa</taxon>
        <taxon>Spiralia</taxon>
        <taxon>Gnathifera</taxon>
        <taxon>Rotifera</taxon>
        <taxon>Eurotatoria</taxon>
        <taxon>Monogononta</taxon>
        <taxon>Pseudotrocha</taxon>
        <taxon>Ploima</taxon>
        <taxon>Brachionidae</taxon>
        <taxon>Brachionus</taxon>
    </lineage>
</organism>
<reference evidence="1 2" key="1">
    <citation type="journal article" date="2018" name="Sci. Rep.">
        <title>Genomic signatures of local adaptation to the degree of environmental predictability in rotifers.</title>
        <authorList>
            <person name="Franch-Gras L."/>
            <person name="Hahn C."/>
            <person name="Garcia-Roger E.M."/>
            <person name="Carmona M.J."/>
            <person name="Serra M."/>
            <person name="Gomez A."/>
        </authorList>
    </citation>
    <scope>NUCLEOTIDE SEQUENCE [LARGE SCALE GENOMIC DNA]</scope>
    <source>
        <strain evidence="1">HYR1</strain>
    </source>
</reference>
<evidence type="ECO:0000313" key="2">
    <source>
        <dbReference type="Proteomes" id="UP000276133"/>
    </source>
</evidence>
<gene>
    <name evidence="1" type="ORF">BpHYR1_010553</name>
</gene>
<dbReference type="AlphaFoldDB" id="A0A3M7T8A8"/>
<name>A0A3M7T8A8_BRAPC</name>
<dbReference type="Proteomes" id="UP000276133">
    <property type="component" value="Unassembled WGS sequence"/>
</dbReference>
<accession>A0A3M7T8A8</accession>
<comment type="caution">
    <text evidence="1">The sequence shown here is derived from an EMBL/GenBank/DDBJ whole genome shotgun (WGS) entry which is preliminary data.</text>
</comment>
<keyword evidence="2" id="KW-1185">Reference proteome</keyword>
<evidence type="ECO:0000313" key="1">
    <source>
        <dbReference type="EMBL" id="RNA44276.1"/>
    </source>
</evidence>
<protein>
    <submittedName>
        <fullName evidence="1">Uncharacterized protein</fullName>
    </submittedName>
</protein>
<sequence>MEDNDVKLLKDLIENLSTDDLSKENYFRKALYKILNQLLTMDVAGPFPRQRMEMYLSLLTLIEKYTFFTKEKSKFLTRDEKIRNFPRKRRKKLLIVKKMKKLEIFQQRDDFIYIKKLLIEISQERDFTFKSYIYQACFKISLVVKIV</sequence>
<proteinExistence type="predicted"/>
<dbReference type="EMBL" id="REGN01000126">
    <property type="protein sequence ID" value="RNA44276.1"/>
    <property type="molecule type" value="Genomic_DNA"/>
</dbReference>